<accession>A0A225WQF9</accession>
<keyword evidence="7" id="KW-1133">Transmembrane helix</keyword>
<evidence type="ECO:0000256" key="9">
    <source>
        <dbReference type="ARBA" id="ARBA00023136"/>
    </source>
</evidence>
<dbReference type="OrthoDB" id="89916at2759"/>
<dbReference type="STRING" id="4795.A0A225WQF9"/>
<dbReference type="Proteomes" id="UP000198211">
    <property type="component" value="Unassembled WGS sequence"/>
</dbReference>
<dbReference type="EMBL" id="NBNE01000399">
    <property type="protein sequence ID" value="OWZ19804.1"/>
    <property type="molecule type" value="Genomic_DNA"/>
</dbReference>
<evidence type="ECO:0000256" key="2">
    <source>
        <dbReference type="ARBA" id="ARBA00008661"/>
    </source>
</evidence>
<reference evidence="12" key="1">
    <citation type="submission" date="2017-03" db="EMBL/GenBank/DDBJ databases">
        <title>Phytopthora megakarya and P. palmivora, two closely related causual agents of cacao black pod achieved similar genome size and gene model numbers by different mechanisms.</title>
        <authorList>
            <person name="Ali S."/>
            <person name="Shao J."/>
            <person name="Larry D.J."/>
            <person name="Kronmiller B."/>
            <person name="Shen D."/>
            <person name="Strem M.D."/>
            <person name="Melnick R.L."/>
            <person name="Guiltinan M.J."/>
            <person name="Tyler B.M."/>
            <person name="Meinhardt L.W."/>
            <person name="Bailey B.A."/>
        </authorList>
    </citation>
    <scope>NUCLEOTIDE SEQUENCE [LARGE SCALE GENOMIC DNA]</scope>
    <source>
        <strain evidence="12">zdho120</strain>
    </source>
</reference>
<name>A0A225WQF9_9STRA</name>
<dbReference type="GO" id="GO:0016758">
    <property type="term" value="F:hexosyltransferase activity"/>
    <property type="evidence" value="ECO:0007669"/>
    <property type="project" value="InterPro"/>
</dbReference>
<dbReference type="EC" id="2.4.1.-" evidence="10"/>
<dbReference type="Pfam" id="PF01762">
    <property type="entry name" value="Galactosyl_T"/>
    <property type="match status" value="1"/>
</dbReference>
<keyword evidence="12" id="KW-1185">Reference proteome</keyword>
<dbReference type="GO" id="GO:0000139">
    <property type="term" value="C:Golgi membrane"/>
    <property type="evidence" value="ECO:0007669"/>
    <property type="project" value="UniProtKB-SubCell"/>
</dbReference>
<keyword evidence="6" id="KW-0735">Signal-anchor</keyword>
<evidence type="ECO:0000256" key="6">
    <source>
        <dbReference type="ARBA" id="ARBA00022968"/>
    </source>
</evidence>
<proteinExistence type="inferred from homology"/>
<evidence type="ECO:0000256" key="10">
    <source>
        <dbReference type="RuleBase" id="RU363063"/>
    </source>
</evidence>
<dbReference type="Gene3D" id="3.90.550.50">
    <property type="match status" value="1"/>
</dbReference>
<keyword evidence="8 10" id="KW-0333">Golgi apparatus</keyword>
<keyword evidence="9" id="KW-0472">Membrane</keyword>
<organism evidence="11 12">
    <name type="scientific">Phytophthora megakarya</name>
    <dbReference type="NCBI Taxonomy" id="4795"/>
    <lineage>
        <taxon>Eukaryota</taxon>
        <taxon>Sar</taxon>
        <taxon>Stramenopiles</taxon>
        <taxon>Oomycota</taxon>
        <taxon>Peronosporomycetes</taxon>
        <taxon>Peronosporales</taxon>
        <taxon>Peronosporaceae</taxon>
        <taxon>Phytophthora</taxon>
    </lineage>
</organism>
<keyword evidence="4" id="KW-0808">Transferase</keyword>
<evidence type="ECO:0000256" key="8">
    <source>
        <dbReference type="ARBA" id="ARBA00023034"/>
    </source>
</evidence>
<evidence type="ECO:0000256" key="4">
    <source>
        <dbReference type="ARBA" id="ARBA00022679"/>
    </source>
</evidence>
<evidence type="ECO:0000256" key="3">
    <source>
        <dbReference type="ARBA" id="ARBA00022676"/>
    </source>
</evidence>
<evidence type="ECO:0000313" key="11">
    <source>
        <dbReference type="EMBL" id="OWZ19804.1"/>
    </source>
</evidence>
<dbReference type="PANTHER" id="PTHR11214:SF3">
    <property type="entry name" value="BETA-1,3-GALACTOSYLTRANSFERASE 6"/>
    <property type="match status" value="1"/>
</dbReference>
<comment type="caution">
    <text evidence="11">The sequence shown here is derived from an EMBL/GenBank/DDBJ whole genome shotgun (WGS) entry which is preliminary data.</text>
</comment>
<protein>
    <recommendedName>
        <fullName evidence="10">Hexosyltransferase</fullName>
        <ecNumber evidence="10">2.4.1.-</ecNumber>
    </recommendedName>
</protein>
<sequence length="175" mass="20419">MNFPKANILHEQSYAIYTTNRAEQSRNNLQLSKDSHLLEWAQEQFFNYDNGHDIFNIANNVRDPVLVIGVKTAALSNFACRQAIRETWRQQVKQLDVEVFFLGCVPITSDERLQNAVTMEKRVYRDLLTEELECEDSYFSLADKRQYFHKTSYVILVDDDAFVLVEKLVNVGSMR</sequence>
<evidence type="ECO:0000256" key="5">
    <source>
        <dbReference type="ARBA" id="ARBA00022692"/>
    </source>
</evidence>
<dbReference type="AlphaFoldDB" id="A0A225WQF9"/>
<evidence type="ECO:0000256" key="7">
    <source>
        <dbReference type="ARBA" id="ARBA00022989"/>
    </source>
</evidence>
<evidence type="ECO:0000256" key="1">
    <source>
        <dbReference type="ARBA" id="ARBA00004323"/>
    </source>
</evidence>
<dbReference type="PANTHER" id="PTHR11214">
    <property type="entry name" value="BETA-1,3-N-ACETYLGLUCOSAMINYLTRANSFERASE"/>
    <property type="match status" value="1"/>
</dbReference>
<comment type="similarity">
    <text evidence="2 10">Belongs to the glycosyltransferase 31 family.</text>
</comment>
<keyword evidence="3 10" id="KW-0328">Glycosyltransferase</keyword>
<gene>
    <name evidence="11" type="ORF">PHMEG_0005902</name>
</gene>
<comment type="subcellular location">
    <subcellularLocation>
        <location evidence="1 10">Golgi apparatus membrane</location>
        <topology evidence="1 10">Single-pass type II membrane protein</topology>
    </subcellularLocation>
</comment>
<keyword evidence="5" id="KW-0812">Transmembrane</keyword>
<evidence type="ECO:0000313" key="12">
    <source>
        <dbReference type="Proteomes" id="UP000198211"/>
    </source>
</evidence>
<dbReference type="InterPro" id="IPR002659">
    <property type="entry name" value="Glyco_trans_31"/>
</dbReference>